<dbReference type="Gene3D" id="3.40.190.10">
    <property type="entry name" value="Periplasmic binding protein-like II"/>
    <property type="match status" value="1"/>
</dbReference>
<dbReference type="OrthoDB" id="383937at2"/>
<organism evidence="5 6">
    <name type="scientific">Caldanaerobius fijiensis DSM 17918</name>
    <dbReference type="NCBI Taxonomy" id="1121256"/>
    <lineage>
        <taxon>Bacteria</taxon>
        <taxon>Bacillati</taxon>
        <taxon>Bacillota</taxon>
        <taxon>Clostridia</taxon>
        <taxon>Thermoanaerobacterales</taxon>
        <taxon>Thermoanaerobacteraceae</taxon>
        <taxon>Caldanaerobius</taxon>
    </lineage>
</organism>
<dbReference type="PROSITE" id="PS51257">
    <property type="entry name" value="PROKAR_LIPOPROTEIN"/>
    <property type="match status" value="1"/>
</dbReference>
<evidence type="ECO:0000256" key="1">
    <source>
        <dbReference type="ARBA" id="ARBA00004196"/>
    </source>
</evidence>
<dbReference type="InterPro" id="IPR050490">
    <property type="entry name" value="Bact_solute-bd_prot1"/>
</dbReference>
<dbReference type="GO" id="GO:0030313">
    <property type="term" value="C:cell envelope"/>
    <property type="evidence" value="ECO:0007669"/>
    <property type="project" value="UniProtKB-SubCell"/>
</dbReference>
<dbReference type="PANTHER" id="PTHR43649">
    <property type="entry name" value="ARABINOSE-BINDING PROTEIN-RELATED"/>
    <property type="match status" value="1"/>
</dbReference>
<dbReference type="InterPro" id="IPR006059">
    <property type="entry name" value="SBP"/>
</dbReference>
<keyword evidence="3" id="KW-0813">Transport</keyword>
<name>A0A1M5DAR9_9THEO</name>
<evidence type="ECO:0000256" key="4">
    <source>
        <dbReference type="ARBA" id="ARBA00022729"/>
    </source>
</evidence>
<dbReference type="Proteomes" id="UP000184088">
    <property type="component" value="Unassembled WGS sequence"/>
</dbReference>
<accession>A0A1M5DAR9</accession>
<evidence type="ECO:0000256" key="2">
    <source>
        <dbReference type="ARBA" id="ARBA00008520"/>
    </source>
</evidence>
<reference evidence="5 6" key="1">
    <citation type="submission" date="2016-11" db="EMBL/GenBank/DDBJ databases">
        <authorList>
            <person name="Jaros S."/>
            <person name="Januszkiewicz K."/>
            <person name="Wedrychowicz H."/>
        </authorList>
    </citation>
    <scope>NUCLEOTIDE SEQUENCE [LARGE SCALE GENOMIC DNA]</scope>
    <source>
        <strain evidence="5 6">DSM 17918</strain>
    </source>
</reference>
<gene>
    <name evidence="5" type="ORF">SAMN02746089_02299</name>
</gene>
<evidence type="ECO:0000313" key="6">
    <source>
        <dbReference type="Proteomes" id="UP000184088"/>
    </source>
</evidence>
<dbReference type="SUPFAM" id="SSF53850">
    <property type="entry name" value="Periplasmic binding protein-like II"/>
    <property type="match status" value="1"/>
</dbReference>
<dbReference type="EMBL" id="FQVH01000034">
    <property type="protein sequence ID" value="SHF64051.1"/>
    <property type="molecule type" value="Genomic_DNA"/>
</dbReference>
<proteinExistence type="inferred from homology"/>
<keyword evidence="6" id="KW-1185">Reference proteome</keyword>
<keyword evidence="4" id="KW-0732">Signal</keyword>
<protein>
    <submittedName>
        <fullName evidence="5">Multiple sugar transport system substrate-binding protein</fullName>
    </submittedName>
</protein>
<dbReference type="CDD" id="cd13585">
    <property type="entry name" value="PBP2_TMBP_like"/>
    <property type="match status" value="1"/>
</dbReference>
<evidence type="ECO:0000313" key="5">
    <source>
        <dbReference type="EMBL" id="SHF64051.1"/>
    </source>
</evidence>
<keyword evidence="5" id="KW-0762">Sugar transport</keyword>
<dbReference type="STRING" id="1121256.SAMN02746089_02299"/>
<comment type="subcellular location">
    <subcellularLocation>
        <location evidence="1">Cell envelope</location>
    </subcellularLocation>
</comment>
<dbReference type="RefSeq" id="WP_073345513.1">
    <property type="nucleotide sequence ID" value="NZ_FQVH01000034.1"/>
</dbReference>
<sequence>MRSKRNKKILFILVFIISIALVFSSCGQSSNKVSSNSVNKNNKNKQVTIRVQFWAGAEDRELWQQIAQNVTKKYPNISVKLETVDWNTYWQKLPAQVAGGTAADVIGIHWTKAHEYALRGALLPLDNYIKQQQLDVDDFDQNMFNELTYKGKVYALPYDYGVMLVFYNKDMFDKYKVPYPTNDNWTWNDMLEIAKKLTNPTNRDFGFALDGAWWSNMVYILSNGANYLVNNRTQVSFNDPKAIAAIQWFADLINVYHVAPTLSDLTANSLGDRWYAGHIGMYYDGPWSIINSKKNAKFNFAIAPKPLSPTTGKRTDYVQGSGFGIYSKTKYPEEAFKVVSYFTSKEALTLLAKNGRAFPARKSVQQAYYDGVKVDGLQHAMELSLADSIPAYITDNWTETDNFITQNVLQPIYFGKAKAADIIPKYDKQVRELSSKVVK</sequence>
<comment type="similarity">
    <text evidence="2">Belongs to the bacterial solute-binding protein 1 family.</text>
</comment>
<dbReference type="AlphaFoldDB" id="A0A1M5DAR9"/>
<dbReference type="PANTHER" id="PTHR43649:SF31">
    <property type="entry name" value="SN-GLYCEROL-3-PHOSPHATE-BINDING PERIPLASMIC PROTEIN UGPB"/>
    <property type="match status" value="1"/>
</dbReference>
<dbReference type="Pfam" id="PF01547">
    <property type="entry name" value="SBP_bac_1"/>
    <property type="match status" value="1"/>
</dbReference>
<evidence type="ECO:0000256" key="3">
    <source>
        <dbReference type="ARBA" id="ARBA00022448"/>
    </source>
</evidence>